<dbReference type="CDD" id="cd00200">
    <property type="entry name" value="WD40"/>
    <property type="match status" value="1"/>
</dbReference>
<feature type="compositionally biased region" description="Basic and acidic residues" evidence="4">
    <location>
        <begin position="632"/>
        <end position="645"/>
    </location>
</feature>
<reference evidence="5" key="1">
    <citation type="submission" date="2019-12" db="EMBL/GenBank/DDBJ databases">
        <title>High-Quality draft genome sequences of three cyanobacteria isolated from the limestone walls of the Old Cathedral of Coimbra.</title>
        <authorList>
            <person name="Tiago I."/>
            <person name="Soares F."/>
            <person name="Portugal A."/>
        </authorList>
    </citation>
    <scope>NUCLEOTIDE SEQUENCE</scope>
    <source>
        <strain evidence="5">A</strain>
    </source>
</reference>
<dbReference type="SMART" id="SM00320">
    <property type="entry name" value="WD40"/>
    <property type="match status" value="7"/>
</dbReference>
<dbReference type="PROSITE" id="PS50294">
    <property type="entry name" value="WD_REPEATS_REGION"/>
    <property type="match status" value="6"/>
</dbReference>
<evidence type="ECO:0000313" key="6">
    <source>
        <dbReference type="Proteomes" id="UP000646053"/>
    </source>
</evidence>
<organism evidence="5 6">
    <name type="scientific">Myxacorys almedinensis A</name>
    <dbReference type="NCBI Taxonomy" id="2690445"/>
    <lineage>
        <taxon>Bacteria</taxon>
        <taxon>Bacillati</taxon>
        <taxon>Cyanobacteriota</taxon>
        <taxon>Cyanophyceae</taxon>
        <taxon>Leptolyngbyales</taxon>
        <taxon>Leptolyngbyaceae</taxon>
        <taxon>Myxacorys</taxon>
        <taxon>Myxacorys almedinensis</taxon>
    </lineage>
</organism>
<accession>A0A8J8CP63</accession>
<feature type="repeat" description="WD" evidence="3">
    <location>
        <begin position="861"/>
        <end position="902"/>
    </location>
</feature>
<keyword evidence="2" id="KW-0677">Repeat</keyword>
<sequence>MSRTPSRPEIALQSGQAKLWILMVSVQHYDDPHLPALPYAAIDCQSLAYALTQATRAFPERTISIHHDLASRTPTLGAVRESLQEIAEYAQPQDTVLFYFCGHGVLEPRLQQAVLCLADTQKEALLKTGLSAIALLGSLGNCQAKQQVVWLDTCHRGEAKLNSVNHQTLDQLDQLDDPTVQLIEMLHRRAAQHPGFDAFLSCDRFQQSWKFPELGHGLFTYVLMQGLQGEAANSQGIIDTDRLCDYVYSHTLQHLNQRNQEIRSANQHKQDWEERQPEYTLQKPRRIVKGNEKIVLGLKLTDSPISTVSTVANQESSSPSAPDQATAQDSIKPFQPEIVETQLPPRLIQSIVPLAQEPIIPTASQITPPFQKSTDLSFEQRQREEIERRQEIEQRQREEIERQQQRQKAAEEQRQQEEAERRRQQLEQQQREQNLERTRQQVEQRQRQEKAKRLQQEIEQRRQEEAKRHQQEIEQRQREEAERLRQQLEQRQRKESERRQQEIEQRQREEEAERLRQFQKAAEEQRQREEAERLRQQLEQRQREEAERHQQEIEQRQREEAEREQQRQKAAEAQRQREEETERRRKNEQRQQAETEQQAAEALRQREEVERYRQQLERRQREEEEAERRRQEIERRQHEAAERQRQQLQKATEAQRQREAQAERRHQQLQKASEMTDSLKRLASTTSQHTVTAVGGLKQSTHELTHRFVDQQRSPQTRKVVAFTLGGLGLLASGMAVFSLYQHRNAQLRDINALSTTSETLLSSQPQTALVTALQAGRRLQKLDQPWNLLPKQTKLSAIATLQQAITRSQPATQLSERQPITAIAYRSDGQKLATASSESGITLWNKGKDSGRWERSTTTFKSHTEPVTKLQFSPDGTLLASASIDKTIKLWNLEKRILIKTLPGHSDRVIALRFRPDGGVLASGSVDRTIKLWTVPKGDLVETLKGSEAAISAIAFSADGRILAAGSSDNTLRLWYPESNQPILLGHHNVSPDPAKLQGITDLTFSPDGKAIASSGWDKTIKLWTVSNAKPEREASPYLTLNGHRGIVTSVSFSLDGQNLASGSQDKTINLWNLRSGGVIKTLSGHQDTVESLSFHGTEETLMSVSDRNGILIWDLNLATLIKQGCSQLNQSPSDISESDLPSQTIREIDAICYK</sequence>
<evidence type="ECO:0000256" key="4">
    <source>
        <dbReference type="SAM" id="MobiDB-lite"/>
    </source>
</evidence>
<keyword evidence="6" id="KW-1185">Reference proteome</keyword>
<dbReference type="Pfam" id="PF00400">
    <property type="entry name" value="WD40"/>
    <property type="match status" value="6"/>
</dbReference>
<proteinExistence type="predicted"/>
<feature type="compositionally biased region" description="Polar residues" evidence="4">
    <location>
        <begin position="362"/>
        <end position="377"/>
    </location>
</feature>
<dbReference type="RefSeq" id="WP_162424668.1">
    <property type="nucleotide sequence ID" value="NZ_WVIE01000025.1"/>
</dbReference>
<feature type="region of interest" description="Disordered" evidence="4">
    <location>
        <begin position="362"/>
        <end position="607"/>
    </location>
</feature>
<dbReference type="InterPro" id="IPR001680">
    <property type="entry name" value="WD40_rpt"/>
</dbReference>
<dbReference type="InterPro" id="IPR036322">
    <property type="entry name" value="WD40_repeat_dom_sf"/>
</dbReference>
<dbReference type="CDD" id="cd22249">
    <property type="entry name" value="UDM1_RNF168_RNF169-like"/>
    <property type="match status" value="1"/>
</dbReference>
<dbReference type="InterPro" id="IPR020472">
    <property type="entry name" value="WD40_PAC1"/>
</dbReference>
<dbReference type="PROSITE" id="PS50082">
    <property type="entry name" value="WD_REPEATS_2"/>
    <property type="match status" value="7"/>
</dbReference>
<gene>
    <name evidence="5" type="ORF">GS601_17920</name>
</gene>
<feature type="repeat" description="WD" evidence="3">
    <location>
        <begin position="945"/>
        <end position="986"/>
    </location>
</feature>
<dbReference type="InterPro" id="IPR050349">
    <property type="entry name" value="WD_LIS1/nudF_dynein_reg"/>
</dbReference>
<feature type="repeat" description="WD" evidence="3">
    <location>
        <begin position="1001"/>
        <end position="1035"/>
    </location>
</feature>
<dbReference type="SUPFAM" id="SSF50978">
    <property type="entry name" value="WD40 repeat-like"/>
    <property type="match status" value="1"/>
</dbReference>
<dbReference type="Gene3D" id="3.40.50.1460">
    <property type="match status" value="1"/>
</dbReference>
<dbReference type="PANTHER" id="PTHR44129">
    <property type="entry name" value="WD REPEAT-CONTAINING PROTEIN POP1"/>
    <property type="match status" value="1"/>
</dbReference>
<evidence type="ECO:0008006" key="7">
    <source>
        <dbReference type="Google" id="ProtNLM"/>
    </source>
</evidence>
<feature type="repeat" description="WD" evidence="3">
    <location>
        <begin position="1042"/>
        <end position="1083"/>
    </location>
</feature>
<name>A0A8J8CP63_9CYAN</name>
<feature type="repeat" description="WD" evidence="3">
    <location>
        <begin position="903"/>
        <end position="944"/>
    </location>
</feature>
<dbReference type="Gene3D" id="2.130.10.10">
    <property type="entry name" value="YVTN repeat-like/Quinoprotein amine dehydrogenase"/>
    <property type="match status" value="2"/>
</dbReference>
<dbReference type="InterPro" id="IPR019775">
    <property type="entry name" value="WD40_repeat_CS"/>
</dbReference>
<feature type="region of interest" description="Disordered" evidence="4">
    <location>
        <begin position="632"/>
        <end position="694"/>
    </location>
</feature>
<protein>
    <recommendedName>
        <fullName evidence="7">Peptidase C14 caspase domain-containing protein</fullName>
    </recommendedName>
</protein>
<feature type="repeat" description="WD" evidence="3">
    <location>
        <begin position="814"/>
        <end position="846"/>
    </location>
</feature>
<evidence type="ECO:0000256" key="3">
    <source>
        <dbReference type="PROSITE-ProRule" id="PRU00221"/>
    </source>
</evidence>
<keyword evidence="1 3" id="KW-0853">WD repeat</keyword>
<feature type="compositionally biased region" description="Basic and acidic residues" evidence="4">
    <location>
        <begin position="653"/>
        <end position="666"/>
    </location>
</feature>
<feature type="compositionally biased region" description="Basic and acidic residues" evidence="4">
    <location>
        <begin position="378"/>
        <end position="593"/>
    </location>
</feature>
<evidence type="ECO:0000313" key="5">
    <source>
        <dbReference type="EMBL" id="NDJ19142.1"/>
    </source>
</evidence>
<feature type="repeat" description="WD" evidence="3">
    <location>
        <begin position="1084"/>
        <end position="1125"/>
    </location>
</feature>
<dbReference type="Proteomes" id="UP000646053">
    <property type="component" value="Unassembled WGS sequence"/>
</dbReference>
<evidence type="ECO:0000256" key="1">
    <source>
        <dbReference type="ARBA" id="ARBA00022574"/>
    </source>
</evidence>
<evidence type="ECO:0000256" key="2">
    <source>
        <dbReference type="ARBA" id="ARBA00022737"/>
    </source>
</evidence>
<dbReference type="PROSITE" id="PS00678">
    <property type="entry name" value="WD_REPEATS_1"/>
    <property type="match status" value="2"/>
</dbReference>
<dbReference type="PRINTS" id="PR00320">
    <property type="entry name" value="GPROTEINBRPT"/>
</dbReference>
<dbReference type="AlphaFoldDB" id="A0A8J8CP63"/>
<dbReference type="InterPro" id="IPR015943">
    <property type="entry name" value="WD40/YVTN_repeat-like_dom_sf"/>
</dbReference>
<comment type="caution">
    <text evidence="5">The sequence shown here is derived from an EMBL/GenBank/DDBJ whole genome shotgun (WGS) entry which is preliminary data.</text>
</comment>
<dbReference type="EMBL" id="WVIE01000025">
    <property type="protein sequence ID" value="NDJ19142.1"/>
    <property type="molecule type" value="Genomic_DNA"/>
</dbReference>